<accession>A0ABS9XVE7</accession>
<feature type="region of interest" description="Disordered" evidence="1">
    <location>
        <begin position="181"/>
        <end position="209"/>
    </location>
</feature>
<keyword evidence="3" id="KW-1185">Reference proteome</keyword>
<sequence>MDWEPPACWYEPYWEAKDFKTYMEAQWSIYQSAGGAPGRIQDVKSRYKDGHPYKDFNADKNGKGMWWVAVKNPEMKDEPAANACTRDPFWVNSGENPDVPQAIDTKTLAGLAYQRTTVPATKISTAPKRKSTVNAPTWVWLDKAAYTPVSATAVLPGTGLWATTTAKPVSLHIDPGTDDAATLPGSGERAINDNGSIGEPYAKGKARRTPPCGVTYLRSSGDGSYPLKATLTWQITWRGTGGTGGDLPNGTFATTTAVPVQEIQAVNR</sequence>
<dbReference type="Proteomes" id="UP001165270">
    <property type="component" value="Unassembled WGS sequence"/>
</dbReference>
<dbReference type="RefSeq" id="WP_242713470.1">
    <property type="nucleotide sequence ID" value="NZ_JALDAX010000028.1"/>
</dbReference>
<gene>
    <name evidence="2" type="ORF">MQN93_40840</name>
</gene>
<evidence type="ECO:0008006" key="4">
    <source>
        <dbReference type="Google" id="ProtNLM"/>
    </source>
</evidence>
<evidence type="ECO:0000256" key="1">
    <source>
        <dbReference type="SAM" id="MobiDB-lite"/>
    </source>
</evidence>
<organism evidence="2 3">
    <name type="scientific">Streptomyces spinosisporus</name>
    <dbReference type="NCBI Taxonomy" id="2927582"/>
    <lineage>
        <taxon>Bacteria</taxon>
        <taxon>Bacillati</taxon>
        <taxon>Actinomycetota</taxon>
        <taxon>Actinomycetes</taxon>
        <taxon>Kitasatosporales</taxon>
        <taxon>Streptomycetaceae</taxon>
        <taxon>Streptomyces</taxon>
    </lineage>
</organism>
<name>A0ABS9XVE7_9ACTN</name>
<protein>
    <recommendedName>
        <fullName evidence="4">Secreted protein</fullName>
    </recommendedName>
</protein>
<reference evidence="2" key="1">
    <citation type="submission" date="2022-03" db="EMBL/GenBank/DDBJ databases">
        <title>Streptomyces 7R015 and 7R016 isolated from Barleria lupulina in Thailand.</title>
        <authorList>
            <person name="Kanchanasin P."/>
            <person name="Phongsopitanun W."/>
            <person name="Tanasupawat S."/>
        </authorList>
    </citation>
    <scope>NUCLEOTIDE SEQUENCE</scope>
    <source>
        <strain evidence="2">7R016</strain>
    </source>
</reference>
<evidence type="ECO:0000313" key="3">
    <source>
        <dbReference type="Proteomes" id="UP001165270"/>
    </source>
</evidence>
<proteinExistence type="predicted"/>
<comment type="caution">
    <text evidence="2">The sequence shown here is derived from an EMBL/GenBank/DDBJ whole genome shotgun (WGS) entry which is preliminary data.</text>
</comment>
<evidence type="ECO:0000313" key="2">
    <source>
        <dbReference type="EMBL" id="MCI3246056.1"/>
    </source>
</evidence>
<dbReference type="EMBL" id="JALDAX010000028">
    <property type="protein sequence ID" value="MCI3246056.1"/>
    <property type="molecule type" value="Genomic_DNA"/>
</dbReference>